<keyword evidence="11" id="KW-0807">Transducer</keyword>
<proteinExistence type="inferred from homology"/>
<keyword evidence="5 12" id="KW-1133">Transmembrane helix</keyword>
<protein>
    <submittedName>
        <fullName evidence="14">Allatostatin-A receptor-like</fullName>
    </submittedName>
</protein>
<dbReference type="EMBL" id="VUJU01001199">
    <property type="protein sequence ID" value="KAF0766407.1"/>
    <property type="molecule type" value="Genomic_DNA"/>
</dbReference>
<dbReference type="InterPro" id="IPR000276">
    <property type="entry name" value="GPCR_Rhodpsn"/>
</dbReference>
<comment type="subcellular location">
    <subcellularLocation>
        <location evidence="1">Cell membrane</location>
        <topology evidence="1">Multi-pass membrane protein</topology>
    </subcellularLocation>
</comment>
<evidence type="ECO:0000256" key="9">
    <source>
        <dbReference type="ARBA" id="ARBA00023170"/>
    </source>
</evidence>
<dbReference type="GO" id="GO:0005886">
    <property type="term" value="C:plasma membrane"/>
    <property type="evidence" value="ECO:0007669"/>
    <property type="project" value="UniProtKB-SubCell"/>
</dbReference>
<evidence type="ECO:0000256" key="6">
    <source>
        <dbReference type="ARBA" id="ARBA00023040"/>
    </source>
</evidence>
<dbReference type="PRINTS" id="PR00237">
    <property type="entry name" value="GPCRRHODOPSN"/>
</dbReference>
<evidence type="ECO:0000256" key="11">
    <source>
        <dbReference type="ARBA" id="ARBA00023224"/>
    </source>
</evidence>
<evidence type="ECO:0000256" key="4">
    <source>
        <dbReference type="ARBA" id="ARBA00022692"/>
    </source>
</evidence>
<evidence type="ECO:0000259" key="13">
    <source>
        <dbReference type="PROSITE" id="PS50262"/>
    </source>
</evidence>
<feature type="transmembrane region" description="Helical" evidence="12">
    <location>
        <begin position="74"/>
        <end position="92"/>
    </location>
</feature>
<dbReference type="Proteomes" id="UP000478052">
    <property type="component" value="Unassembled WGS sequence"/>
</dbReference>
<dbReference type="InterPro" id="IPR017452">
    <property type="entry name" value="GPCR_Rhodpsn_7TM"/>
</dbReference>
<comment type="caution">
    <text evidence="14">The sequence shown here is derived from an EMBL/GenBank/DDBJ whole genome shotgun (WGS) entry which is preliminary data.</text>
</comment>
<name>A0A6G0Z7W6_APHCR</name>
<keyword evidence="7 12" id="KW-0472">Membrane</keyword>
<keyword evidence="6" id="KW-0297">G-protein coupled receptor</keyword>
<keyword evidence="15" id="KW-1185">Reference proteome</keyword>
<sequence>MPTNAGGSVILVVAYGLSPQSVYTFPIFFFLTSYAIPLAIICILYVLMLMRLWKGVNPGGQPPSAESRRGKKRVTRMVVVVVAIFAFCWFPIQRCRGTTNKPCTAHACCRSLLVVSEINFKEGPFCVPTHNALQRRNDKCDMSPQIVICVTQTISYNDSNESNCGL</sequence>
<keyword evidence="4 12" id="KW-0812">Transmembrane</keyword>
<dbReference type="PANTHER" id="PTHR45695:SF23">
    <property type="entry name" value="GALANIN-LIKE G-PROTEIN COUPLED RECEPTOR NPR-9"/>
    <property type="match status" value="1"/>
</dbReference>
<keyword evidence="9 14" id="KW-0675">Receptor</keyword>
<evidence type="ECO:0000256" key="7">
    <source>
        <dbReference type="ARBA" id="ARBA00023136"/>
    </source>
</evidence>
<comment type="similarity">
    <text evidence="2">Belongs to the G-protein coupled receptor 1 family.</text>
</comment>
<dbReference type="PROSITE" id="PS50262">
    <property type="entry name" value="G_PROTEIN_RECEP_F1_2"/>
    <property type="match status" value="1"/>
</dbReference>
<evidence type="ECO:0000256" key="10">
    <source>
        <dbReference type="ARBA" id="ARBA00023180"/>
    </source>
</evidence>
<evidence type="ECO:0000256" key="2">
    <source>
        <dbReference type="ARBA" id="ARBA00010663"/>
    </source>
</evidence>
<dbReference type="AlphaFoldDB" id="A0A6G0Z7W6"/>
<dbReference type="Gene3D" id="1.20.1070.10">
    <property type="entry name" value="Rhodopsin 7-helix transmembrane proteins"/>
    <property type="match status" value="1"/>
</dbReference>
<evidence type="ECO:0000313" key="14">
    <source>
        <dbReference type="EMBL" id="KAF0766407.1"/>
    </source>
</evidence>
<organism evidence="14 15">
    <name type="scientific">Aphis craccivora</name>
    <name type="common">Cowpea aphid</name>
    <dbReference type="NCBI Taxonomy" id="307492"/>
    <lineage>
        <taxon>Eukaryota</taxon>
        <taxon>Metazoa</taxon>
        <taxon>Ecdysozoa</taxon>
        <taxon>Arthropoda</taxon>
        <taxon>Hexapoda</taxon>
        <taxon>Insecta</taxon>
        <taxon>Pterygota</taxon>
        <taxon>Neoptera</taxon>
        <taxon>Paraneoptera</taxon>
        <taxon>Hemiptera</taxon>
        <taxon>Sternorrhyncha</taxon>
        <taxon>Aphidomorpha</taxon>
        <taxon>Aphidoidea</taxon>
        <taxon>Aphididae</taxon>
        <taxon>Aphidini</taxon>
        <taxon>Aphis</taxon>
        <taxon>Aphis</taxon>
    </lineage>
</organism>
<gene>
    <name evidence="14" type="ORF">FWK35_00029299</name>
</gene>
<evidence type="ECO:0000256" key="5">
    <source>
        <dbReference type="ARBA" id="ARBA00022989"/>
    </source>
</evidence>
<dbReference type="OrthoDB" id="5987936at2759"/>
<dbReference type="SUPFAM" id="SSF81321">
    <property type="entry name" value="Family A G protein-coupled receptor-like"/>
    <property type="match status" value="1"/>
</dbReference>
<keyword evidence="3" id="KW-1003">Cell membrane</keyword>
<evidence type="ECO:0000256" key="12">
    <source>
        <dbReference type="SAM" id="Phobius"/>
    </source>
</evidence>
<reference evidence="14 15" key="1">
    <citation type="submission" date="2019-08" db="EMBL/GenBank/DDBJ databases">
        <title>Whole genome of Aphis craccivora.</title>
        <authorList>
            <person name="Voronova N.V."/>
            <person name="Shulinski R.S."/>
            <person name="Bandarenka Y.V."/>
            <person name="Zhorov D.G."/>
            <person name="Warner D."/>
        </authorList>
    </citation>
    <scope>NUCLEOTIDE SEQUENCE [LARGE SCALE GENOMIC DNA]</scope>
    <source>
        <strain evidence="14">180601</strain>
        <tissue evidence="14">Whole Body</tissue>
    </source>
</reference>
<dbReference type="Pfam" id="PF00001">
    <property type="entry name" value="7tm_1"/>
    <property type="match status" value="1"/>
</dbReference>
<evidence type="ECO:0000256" key="3">
    <source>
        <dbReference type="ARBA" id="ARBA00022475"/>
    </source>
</evidence>
<feature type="domain" description="G-protein coupled receptors family 1 profile" evidence="13">
    <location>
        <begin position="1"/>
        <end position="92"/>
    </location>
</feature>
<dbReference type="PANTHER" id="PTHR45695">
    <property type="entry name" value="LEUCOKININ RECEPTOR-RELATED"/>
    <property type="match status" value="1"/>
</dbReference>
<keyword evidence="10" id="KW-0325">Glycoprotein</keyword>
<accession>A0A6G0Z7W6</accession>
<evidence type="ECO:0000313" key="15">
    <source>
        <dbReference type="Proteomes" id="UP000478052"/>
    </source>
</evidence>
<feature type="transmembrane region" description="Helical" evidence="12">
    <location>
        <begin position="34"/>
        <end position="53"/>
    </location>
</feature>
<evidence type="ECO:0000256" key="8">
    <source>
        <dbReference type="ARBA" id="ARBA00023157"/>
    </source>
</evidence>
<keyword evidence="8" id="KW-1015">Disulfide bond</keyword>
<evidence type="ECO:0000256" key="1">
    <source>
        <dbReference type="ARBA" id="ARBA00004651"/>
    </source>
</evidence>
<dbReference type="GO" id="GO:0004930">
    <property type="term" value="F:G protein-coupled receptor activity"/>
    <property type="evidence" value="ECO:0007669"/>
    <property type="project" value="UniProtKB-KW"/>
</dbReference>